<dbReference type="PANTHER" id="PTHR11472:SF34">
    <property type="entry name" value="REGULATOR OF TELOMERE ELONGATION HELICASE 1"/>
    <property type="match status" value="1"/>
</dbReference>
<organism evidence="6 7">
    <name type="scientific">Brassicogethes aeneus</name>
    <name type="common">Rape pollen beetle</name>
    <name type="synonym">Meligethes aeneus</name>
    <dbReference type="NCBI Taxonomy" id="1431903"/>
    <lineage>
        <taxon>Eukaryota</taxon>
        <taxon>Metazoa</taxon>
        <taxon>Ecdysozoa</taxon>
        <taxon>Arthropoda</taxon>
        <taxon>Hexapoda</taxon>
        <taxon>Insecta</taxon>
        <taxon>Pterygota</taxon>
        <taxon>Neoptera</taxon>
        <taxon>Endopterygota</taxon>
        <taxon>Coleoptera</taxon>
        <taxon>Polyphaga</taxon>
        <taxon>Cucujiformia</taxon>
        <taxon>Nitidulidae</taxon>
        <taxon>Meligethinae</taxon>
        <taxon>Brassicogethes</taxon>
    </lineage>
</organism>
<dbReference type="GO" id="GO:0070182">
    <property type="term" value="F:DNA polymerase binding"/>
    <property type="evidence" value="ECO:0007669"/>
    <property type="project" value="TreeGrafter"/>
</dbReference>
<protein>
    <recommendedName>
        <fullName evidence="5">Helicase ATP-binding domain-containing protein</fullName>
    </recommendedName>
</protein>
<dbReference type="GO" id="GO:0003677">
    <property type="term" value="F:DNA binding"/>
    <property type="evidence" value="ECO:0007669"/>
    <property type="project" value="InterPro"/>
</dbReference>
<keyword evidence="7" id="KW-1185">Reference proteome</keyword>
<dbReference type="GO" id="GO:1904430">
    <property type="term" value="P:negative regulation of t-circle formation"/>
    <property type="evidence" value="ECO:0007669"/>
    <property type="project" value="TreeGrafter"/>
</dbReference>
<dbReference type="InterPro" id="IPR014013">
    <property type="entry name" value="Helic_SF1/SF2_ATP-bd_DinG/Rad3"/>
</dbReference>
<keyword evidence="1" id="KW-0547">Nucleotide-binding</keyword>
<dbReference type="InterPro" id="IPR006554">
    <property type="entry name" value="Helicase-like_DEXD_c2"/>
</dbReference>
<dbReference type="Proteomes" id="UP001154078">
    <property type="component" value="Chromosome 8"/>
</dbReference>
<keyword evidence="3" id="KW-0067">ATP-binding</keyword>
<evidence type="ECO:0000313" key="7">
    <source>
        <dbReference type="Proteomes" id="UP001154078"/>
    </source>
</evidence>
<dbReference type="GO" id="GO:0010569">
    <property type="term" value="P:regulation of double-strand break repair via homologous recombination"/>
    <property type="evidence" value="ECO:0007669"/>
    <property type="project" value="TreeGrafter"/>
</dbReference>
<evidence type="ECO:0000256" key="3">
    <source>
        <dbReference type="ARBA" id="ARBA00022840"/>
    </source>
</evidence>
<proteinExistence type="predicted"/>
<evidence type="ECO:0000313" key="6">
    <source>
        <dbReference type="EMBL" id="CAH0562415.1"/>
    </source>
</evidence>
<dbReference type="SMART" id="SM00488">
    <property type="entry name" value="DEXDc2"/>
    <property type="match status" value="1"/>
</dbReference>
<dbReference type="GO" id="GO:0045910">
    <property type="term" value="P:negative regulation of DNA recombination"/>
    <property type="evidence" value="ECO:0007669"/>
    <property type="project" value="TreeGrafter"/>
</dbReference>
<sequence length="303" mass="34296">MSTINIRGVAVEFPFEPYELQREYMDKVIECLQNETNGVLESPTGTGKTLSLLCSTLGWLQVKKAQVQAQRINSIAEEKQGFMGNLLKELTGKVDNGTAIMQTTREQMCIHPEVMKEQSNSARTQMCRLKVKSRNCHFHNRVERKKEDPVVSESPVMDIEDLVKLGNLHKFCPYYMAREIQKEADIIFMPYNYLLDPKVRKSLGIVLSNNVVILDEAHNIERSIIRHLDPSARRPPWNICLFGIHGRAQGGLLASSKQNNGLQPHFPQFHAHGYHGSRQNRGGSNKHGYALRSKIVETKSSSG</sequence>
<accession>A0A9P0FN70</accession>
<dbReference type="Gene3D" id="3.40.50.300">
    <property type="entry name" value="P-loop containing nucleotide triphosphate hydrolases"/>
    <property type="match status" value="1"/>
</dbReference>
<reference evidence="6" key="1">
    <citation type="submission" date="2021-12" db="EMBL/GenBank/DDBJ databases">
        <authorList>
            <person name="King R."/>
        </authorList>
    </citation>
    <scope>NUCLEOTIDE SEQUENCE</scope>
</reference>
<dbReference type="GO" id="GO:0005634">
    <property type="term" value="C:nucleus"/>
    <property type="evidence" value="ECO:0007669"/>
    <property type="project" value="TreeGrafter"/>
</dbReference>
<evidence type="ECO:0000256" key="2">
    <source>
        <dbReference type="ARBA" id="ARBA00022801"/>
    </source>
</evidence>
<dbReference type="OrthoDB" id="19182at2759"/>
<evidence type="ECO:0000259" key="5">
    <source>
        <dbReference type="PROSITE" id="PS51193"/>
    </source>
</evidence>
<evidence type="ECO:0000256" key="4">
    <source>
        <dbReference type="SAM" id="MobiDB-lite"/>
    </source>
</evidence>
<dbReference type="GO" id="GO:0090657">
    <property type="term" value="P:telomeric loop disassembly"/>
    <property type="evidence" value="ECO:0007669"/>
    <property type="project" value="TreeGrafter"/>
</dbReference>
<dbReference type="EMBL" id="OV121139">
    <property type="protein sequence ID" value="CAH0562415.1"/>
    <property type="molecule type" value="Genomic_DNA"/>
</dbReference>
<dbReference type="PROSITE" id="PS51193">
    <property type="entry name" value="HELICASE_ATP_BIND_2"/>
    <property type="match status" value="1"/>
</dbReference>
<dbReference type="GO" id="GO:0016818">
    <property type="term" value="F:hydrolase activity, acting on acid anhydrides, in phosphorus-containing anhydrides"/>
    <property type="evidence" value="ECO:0007669"/>
    <property type="project" value="InterPro"/>
</dbReference>
<dbReference type="GO" id="GO:0005524">
    <property type="term" value="F:ATP binding"/>
    <property type="evidence" value="ECO:0007669"/>
    <property type="project" value="UniProtKB-KW"/>
</dbReference>
<dbReference type="InterPro" id="IPR027417">
    <property type="entry name" value="P-loop_NTPase"/>
</dbReference>
<keyword evidence="2" id="KW-0378">Hydrolase</keyword>
<dbReference type="SUPFAM" id="SSF52540">
    <property type="entry name" value="P-loop containing nucleoside triphosphate hydrolases"/>
    <property type="match status" value="1"/>
</dbReference>
<feature type="region of interest" description="Disordered" evidence="4">
    <location>
        <begin position="264"/>
        <end position="287"/>
    </location>
</feature>
<dbReference type="GO" id="GO:0003678">
    <property type="term" value="F:DNA helicase activity"/>
    <property type="evidence" value="ECO:0007669"/>
    <property type="project" value="InterPro"/>
</dbReference>
<gene>
    <name evidence="6" type="ORF">MELIAE_LOCUS11536</name>
</gene>
<dbReference type="InterPro" id="IPR045028">
    <property type="entry name" value="DinG/Rad3-like"/>
</dbReference>
<name>A0A9P0FN70_BRAAE</name>
<evidence type="ECO:0000256" key="1">
    <source>
        <dbReference type="ARBA" id="ARBA00022741"/>
    </source>
</evidence>
<dbReference type="PANTHER" id="PTHR11472">
    <property type="entry name" value="DNA REPAIR DEAD HELICASE RAD3/XP-D SUBFAMILY MEMBER"/>
    <property type="match status" value="1"/>
</dbReference>
<dbReference type="AlphaFoldDB" id="A0A9P0FN70"/>
<dbReference type="Pfam" id="PF06733">
    <property type="entry name" value="DEAD_2"/>
    <property type="match status" value="1"/>
</dbReference>
<dbReference type="InterPro" id="IPR010614">
    <property type="entry name" value="RAD3-like_helicase_DEAD"/>
</dbReference>
<feature type="domain" description="Helicase ATP-binding" evidence="5">
    <location>
        <begin position="7"/>
        <end position="273"/>
    </location>
</feature>